<sequence>MAGHTETSFADDNNIAAWAKGSVFYVQQAGLMQGKGNNRFAPQDKATRAETVTVLLKLIAEKSKNV</sequence>
<keyword evidence="3" id="KW-1185">Reference proteome</keyword>
<proteinExistence type="predicted"/>
<dbReference type="PROSITE" id="PS51272">
    <property type="entry name" value="SLH"/>
    <property type="match status" value="1"/>
</dbReference>
<dbReference type="InterPro" id="IPR001119">
    <property type="entry name" value="SLH_dom"/>
</dbReference>
<organism evidence="2 3">
    <name type="scientific">Paenibacillus glycinis</name>
    <dbReference type="NCBI Taxonomy" id="2697035"/>
    <lineage>
        <taxon>Bacteria</taxon>
        <taxon>Bacillati</taxon>
        <taxon>Bacillota</taxon>
        <taxon>Bacilli</taxon>
        <taxon>Bacillales</taxon>
        <taxon>Paenibacillaceae</taxon>
        <taxon>Paenibacillus</taxon>
    </lineage>
</organism>
<evidence type="ECO:0000313" key="3">
    <source>
        <dbReference type="Proteomes" id="UP000665561"/>
    </source>
</evidence>
<evidence type="ECO:0000313" key="2">
    <source>
        <dbReference type="EMBL" id="NBD23549.1"/>
    </source>
</evidence>
<evidence type="ECO:0000259" key="1">
    <source>
        <dbReference type="PROSITE" id="PS51272"/>
    </source>
</evidence>
<dbReference type="RefSeq" id="WP_161742174.1">
    <property type="nucleotide sequence ID" value="NZ_JAAAMV010000002.1"/>
</dbReference>
<dbReference type="Proteomes" id="UP000665561">
    <property type="component" value="Unassembled WGS sequence"/>
</dbReference>
<accession>A0ABW9XMB0</accession>
<name>A0ABW9XMB0_9BACL</name>
<gene>
    <name evidence="2" type="ORF">GT019_06655</name>
</gene>
<dbReference type="EMBL" id="JAAAMV010000002">
    <property type="protein sequence ID" value="NBD23549.1"/>
    <property type="molecule type" value="Genomic_DNA"/>
</dbReference>
<reference evidence="2 3" key="1">
    <citation type="submission" date="2020-01" db="EMBL/GenBank/DDBJ databases">
        <title>Paenibacillus soybeanensis sp. nov. isolated from the nodules of soybean (Glycine max(L.) Merr).</title>
        <authorList>
            <person name="Wang H."/>
        </authorList>
    </citation>
    <scope>NUCLEOTIDE SEQUENCE [LARGE SCALE GENOMIC DNA]</scope>
    <source>
        <strain evidence="2 3">T1</strain>
    </source>
</reference>
<dbReference type="Pfam" id="PF00395">
    <property type="entry name" value="SLH"/>
    <property type="match status" value="1"/>
</dbReference>
<feature type="domain" description="SLH" evidence="1">
    <location>
        <begin position="6"/>
        <end position="66"/>
    </location>
</feature>
<comment type="caution">
    <text evidence="2">The sequence shown here is derived from an EMBL/GenBank/DDBJ whole genome shotgun (WGS) entry which is preliminary data.</text>
</comment>
<protein>
    <recommendedName>
        <fullName evidence="1">SLH domain-containing protein</fullName>
    </recommendedName>
</protein>